<comment type="pathway">
    <text evidence="1">Amino-acid biosynthesis; L-lysine biosynthesis via DAP pathway; DL-2,6-diaminopimelate from LL-2,6-diaminopimelate: step 1/1.</text>
</comment>
<dbReference type="STRING" id="2903.R1DSX7"/>
<dbReference type="EC" id="5.1.1.7" evidence="3"/>
<dbReference type="GO" id="GO:0005829">
    <property type="term" value="C:cytosol"/>
    <property type="evidence" value="ECO:0007669"/>
    <property type="project" value="TreeGrafter"/>
</dbReference>
<comment type="catalytic activity">
    <reaction evidence="7">
        <text>(2S,6S)-2,6-diaminopimelate = meso-2,6-diaminopimelate</text>
        <dbReference type="Rhea" id="RHEA:15393"/>
        <dbReference type="ChEBI" id="CHEBI:57609"/>
        <dbReference type="ChEBI" id="CHEBI:57791"/>
        <dbReference type="EC" id="5.1.1.7"/>
    </reaction>
</comment>
<accession>A0A0D3IRJ6</accession>
<evidence type="ECO:0000256" key="3">
    <source>
        <dbReference type="ARBA" id="ARBA00013080"/>
    </source>
</evidence>
<dbReference type="NCBIfam" id="TIGR00652">
    <property type="entry name" value="DapF"/>
    <property type="match status" value="1"/>
</dbReference>
<proteinExistence type="inferred from homology"/>
<dbReference type="GO" id="GO:0008837">
    <property type="term" value="F:diaminopimelate epimerase activity"/>
    <property type="evidence" value="ECO:0007669"/>
    <property type="project" value="UniProtKB-EC"/>
</dbReference>
<reference evidence="9" key="1">
    <citation type="journal article" date="2013" name="Nature">
        <title>Pan genome of the phytoplankton Emiliania underpins its global distribution.</title>
        <authorList>
            <person name="Read B.A."/>
            <person name="Kegel J."/>
            <person name="Klute M.J."/>
            <person name="Kuo A."/>
            <person name="Lefebvre S.C."/>
            <person name="Maumus F."/>
            <person name="Mayer C."/>
            <person name="Miller J."/>
            <person name="Monier A."/>
            <person name="Salamov A."/>
            <person name="Young J."/>
            <person name="Aguilar M."/>
            <person name="Claverie J.M."/>
            <person name="Frickenhaus S."/>
            <person name="Gonzalez K."/>
            <person name="Herman E.K."/>
            <person name="Lin Y.C."/>
            <person name="Napier J."/>
            <person name="Ogata H."/>
            <person name="Sarno A.F."/>
            <person name="Shmutz J."/>
            <person name="Schroeder D."/>
            <person name="de Vargas C."/>
            <person name="Verret F."/>
            <person name="von Dassow P."/>
            <person name="Valentin K."/>
            <person name="Van de Peer Y."/>
            <person name="Wheeler G."/>
            <person name="Dacks J.B."/>
            <person name="Delwiche C.F."/>
            <person name="Dyhrman S.T."/>
            <person name="Glockner G."/>
            <person name="John U."/>
            <person name="Richards T."/>
            <person name="Worden A.Z."/>
            <person name="Zhang X."/>
            <person name="Grigoriev I.V."/>
            <person name="Allen A.E."/>
            <person name="Bidle K."/>
            <person name="Borodovsky M."/>
            <person name="Bowler C."/>
            <person name="Brownlee C."/>
            <person name="Cock J.M."/>
            <person name="Elias M."/>
            <person name="Gladyshev V.N."/>
            <person name="Groth M."/>
            <person name="Guda C."/>
            <person name="Hadaegh A."/>
            <person name="Iglesias-Rodriguez M.D."/>
            <person name="Jenkins J."/>
            <person name="Jones B.M."/>
            <person name="Lawson T."/>
            <person name="Leese F."/>
            <person name="Lindquist E."/>
            <person name="Lobanov A."/>
            <person name="Lomsadze A."/>
            <person name="Malik S.B."/>
            <person name="Marsh M.E."/>
            <person name="Mackinder L."/>
            <person name="Mock T."/>
            <person name="Mueller-Roeber B."/>
            <person name="Pagarete A."/>
            <person name="Parker M."/>
            <person name="Probert I."/>
            <person name="Quesneville H."/>
            <person name="Raines C."/>
            <person name="Rensing S.A."/>
            <person name="Riano-Pachon D.M."/>
            <person name="Richier S."/>
            <person name="Rokitta S."/>
            <person name="Shiraiwa Y."/>
            <person name="Soanes D.M."/>
            <person name="van der Giezen M."/>
            <person name="Wahlund T.M."/>
            <person name="Williams B."/>
            <person name="Wilson W."/>
            <person name="Wolfe G."/>
            <person name="Wurch L.L."/>
        </authorList>
    </citation>
    <scope>NUCLEOTIDE SEQUENCE</scope>
</reference>
<dbReference type="PANTHER" id="PTHR31689">
    <property type="entry name" value="DIAMINOPIMELATE EPIMERASE, CHLOROPLASTIC"/>
    <property type="match status" value="1"/>
</dbReference>
<evidence type="ECO:0000313" key="9">
    <source>
        <dbReference type="Proteomes" id="UP000013827"/>
    </source>
</evidence>
<organism evidence="8 9">
    <name type="scientific">Emiliania huxleyi (strain CCMP1516)</name>
    <dbReference type="NCBI Taxonomy" id="280463"/>
    <lineage>
        <taxon>Eukaryota</taxon>
        <taxon>Haptista</taxon>
        <taxon>Haptophyta</taxon>
        <taxon>Prymnesiophyceae</taxon>
        <taxon>Isochrysidales</taxon>
        <taxon>Noelaerhabdaceae</taxon>
        <taxon>Emiliania</taxon>
    </lineage>
</organism>
<reference evidence="8" key="2">
    <citation type="submission" date="2024-10" db="UniProtKB">
        <authorList>
            <consortium name="EnsemblProtists"/>
        </authorList>
    </citation>
    <scope>IDENTIFICATION</scope>
</reference>
<dbReference type="PaxDb" id="2903-EOD13881"/>
<dbReference type="GO" id="GO:0009089">
    <property type="term" value="P:lysine biosynthetic process via diaminopimelate"/>
    <property type="evidence" value="ECO:0007669"/>
    <property type="project" value="InterPro"/>
</dbReference>
<dbReference type="UniPathway" id="UPA00034">
    <property type="reaction ID" value="UER00025"/>
</dbReference>
<name>A0A0D3IRJ6_EMIH1</name>
<dbReference type="Proteomes" id="UP000013827">
    <property type="component" value="Unassembled WGS sequence"/>
</dbReference>
<dbReference type="KEGG" id="ehx:EMIHUDRAFT_212438"/>
<dbReference type="InterPro" id="IPR001653">
    <property type="entry name" value="DAP_epimerase_DapF"/>
</dbReference>
<evidence type="ECO:0000256" key="1">
    <source>
        <dbReference type="ARBA" id="ARBA00005196"/>
    </source>
</evidence>
<sequence>MECEASSKKKKKATPEALPMLVPCIASLAFSVGRPSPRQHAFPCVRMAAEEVAFTKYHGLGNDFVLVDCRELDAPPVTPEVAAAMCDRNFGVGGDGVIFALPPQQPESMCSMRIYNSDGSEPEMCGNGIRCLARFFASLQKVEPTYTIDTLAGPIRPTLLPDGAVKVDMGEPILDGPSVPTTLPVNDDGVVVAAPISAAGADFRATCVSMGNPHAAIFVDDLDALDFETVGPALESHPAFPAKCNIEFVQVLSRTHLRMKVWERGAGPTLACGTGACALLVAAVLEGRAERAATVSLPGGDLFIEWHEGTNRISMTGPALRVFDGTYRPEQ</sequence>
<evidence type="ECO:0000313" key="8">
    <source>
        <dbReference type="EnsemblProtists" id="EOD13881"/>
    </source>
</evidence>
<dbReference type="RefSeq" id="XP_005766310.1">
    <property type="nucleotide sequence ID" value="XM_005766253.1"/>
</dbReference>
<dbReference type="PROSITE" id="PS01326">
    <property type="entry name" value="DAP_EPIMERASE"/>
    <property type="match status" value="1"/>
</dbReference>
<protein>
    <recommendedName>
        <fullName evidence="3">diaminopimelate epimerase</fullName>
        <ecNumber evidence="3">5.1.1.7</ecNumber>
    </recommendedName>
</protein>
<evidence type="ECO:0000256" key="4">
    <source>
        <dbReference type="ARBA" id="ARBA00022605"/>
    </source>
</evidence>
<dbReference type="Pfam" id="PF01678">
    <property type="entry name" value="DAP_epimerase"/>
    <property type="match status" value="2"/>
</dbReference>
<dbReference type="GeneID" id="17259907"/>
<evidence type="ECO:0000256" key="5">
    <source>
        <dbReference type="ARBA" id="ARBA00023154"/>
    </source>
</evidence>
<keyword evidence="6" id="KW-0413">Isomerase</keyword>
<keyword evidence="5" id="KW-0457">Lysine biosynthesis</keyword>
<dbReference type="SUPFAM" id="SSF54506">
    <property type="entry name" value="Diaminopimelate epimerase-like"/>
    <property type="match status" value="2"/>
</dbReference>
<evidence type="ECO:0000256" key="6">
    <source>
        <dbReference type="ARBA" id="ARBA00023235"/>
    </source>
</evidence>
<evidence type="ECO:0000256" key="7">
    <source>
        <dbReference type="ARBA" id="ARBA00051712"/>
    </source>
</evidence>
<dbReference type="Gene3D" id="3.10.310.10">
    <property type="entry name" value="Diaminopimelate Epimerase, Chain A, domain 1"/>
    <property type="match status" value="2"/>
</dbReference>
<dbReference type="HOGENOM" id="CLU_053306_2_1_1"/>
<dbReference type="AlphaFoldDB" id="A0A0D3IRJ6"/>
<evidence type="ECO:0000256" key="2">
    <source>
        <dbReference type="ARBA" id="ARBA00010219"/>
    </source>
</evidence>
<dbReference type="EnsemblProtists" id="EOD13881">
    <property type="protein sequence ID" value="EOD13881"/>
    <property type="gene ID" value="EMIHUDRAFT_212438"/>
</dbReference>
<dbReference type="eggNOG" id="ENOG502QQKJ">
    <property type="taxonomic scope" value="Eukaryota"/>
</dbReference>
<dbReference type="OMA" id="GIRCFAR"/>
<dbReference type="HAMAP" id="MF_00197">
    <property type="entry name" value="DAP_epimerase"/>
    <property type="match status" value="1"/>
</dbReference>
<keyword evidence="4" id="KW-0028">Amino-acid biosynthesis</keyword>
<dbReference type="InterPro" id="IPR018510">
    <property type="entry name" value="DAP_epimerase_AS"/>
</dbReference>
<dbReference type="PANTHER" id="PTHR31689:SF0">
    <property type="entry name" value="DIAMINOPIMELATE EPIMERASE"/>
    <property type="match status" value="1"/>
</dbReference>
<comment type="similarity">
    <text evidence="2">Belongs to the diaminopimelate epimerase family.</text>
</comment>
<keyword evidence="9" id="KW-1185">Reference proteome</keyword>